<proteinExistence type="predicted"/>
<dbReference type="SUPFAM" id="SSF81653">
    <property type="entry name" value="Calcium ATPase, transduction domain A"/>
    <property type="match status" value="1"/>
</dbReference>
<evidence type="ECO:0000313" key="3">
    <source>
        <dbReference type="EMBL" id="SPC76187.1"/>
    </source>
</evidence>
<sequence length="194" mass="20934">MLMGLGSWVHHGGDSVIPRGNVANGLDFVFAEFHSVVIWPNGCLGWLCCFSILPATELVPGDIVEVCVGCKIPADMRMIEMLSNQLRVDQAILTGESCSVEKELESTRATIAVYQDKTNILFSGTVVVAGRARAVVVGVGANTAMGSIRDSMLQTEDEVTPLKKKLDEFGTFLAKVTANCLPSLSDLHFLVPMY</sequence>
<dbReference type="Gene3D" id="1.20.1110.10">
    <property type="entry name" value="Calcium-transporting ATPase, transmembrane domain"/>
    <property type="match status" value="1"/>
</dbReference>
<name>A0A2N9EB38_FAGSY</name>
<dbReference type="PANTHER" id="PTHR42861">
    <property type="entry name" value="CALCIUM-TRANSPORTING ATPASE"/>
    <property type="match status" value="1"/>
</dbReference>
<accession>A0A2N9EB38</accession>
<dbReference type="InterPro" id="IPR059000">
    <property type="entry name" value="ATPase_P-type_domA"/>
</dbReference>
<organism evidence="3">
    <name type="scientific">Fagus sylvatica</name>
    <name type="common">Beechnut</name>
    <dbReference type="NCBI Taxonomy" id="28930"/>
    <lineage>
        <taxon>Eukaryota</taxon>
        <taxon>Viridiplantae</taxon>
        <taxon>Streptophyta</taxon>
        <taxon>Embryophyta</taxon>
        <taxon>Tracheophyta</taxon>
        <taxon>Spermatophyta</taxon>
        <taxon>Magnoliopsida</taxon>
        <taxon>eudicotyledons</taxon>
        <taxon>Gunneridae</taxon>
        <taxon>Pentapetalae</taxon>
        <taxon>rosids</taxon>
        <taxon>fabids</taxon>
        <taxon>Fagales</taxon>
        <taxon>Fagaceae</taxon>
        <taxon>Fagus</taxon>
    </lineage>
</organism>
<dbReference type="FunFam" id="2.70.150.10:FF:000055">
    <property type="entry name" value="Calcium-transporting ATPase"/>
    <property type="match status" value="1"/>
</dbReference>
<evidence type="ECO:0000256" key="1">
    <source>
        <dbReference type="ARBA" id="ARBA00022842"/>
    </source>
</evidence>
<keyword evidence="1" id="KW-0460">Magnesium</keyword>
<dbReference type="InterPro" id="IPR008250">
    <property type="entry name" value="ATPase_P-typ_transduc_dom_A_sf"/>
</dbReference>
<evidence type="ECO:0000259" key="2">
    <source>
        <dbReference type="Pfam" id="PF00122"/>
    </source>
</evidence>
<dbReference type="Gene3D" id="2.70.150.10">
    <property type="entry name" value="Calcium-transporting ATPase, cytoplasmic transduction domain A"/>
    <property type="match status" value="1"/>
</dbReference>
<protein>
    <recommendedName>
        <fullName evidence="2">P-type ATPase A domain-containing protein</fullName>
    </recommendedName>
</protein>
<dbReference type="AlphaFoldDB" id="A0A2N9EB38"/>
<reference evidence="3" key="1">
    <citation type="submission" date="2018-02" db="EMBL/GenBank/DDBJ databases">
        <authorList>
            <person name="Cohen D.B."/>
            <person name="Kent A.D."/>
        </authorList>
    </citation>
    <scope>NUCLEOTIDE SEQUENCE</scope>
</reference>
<feature type="domain" description="P-type ATPase A" evidence="2">
    <location>
        <begin position="53"/>
        <end position="152"/>
    </location>
</feature>
<dbReference type="Pfam" id="PF00122">
    <property type="entry name" value="E1-E2_ATPase"/>
    <property type="match status" value="1"/>
</dbReference>
<gene>
    <name evidence="3" type="ORF">FSB_LOCUS4069</name>
</gene>
<dbReference type="EMBL" id="OIVN01000202">
    <property type="protein sequence ID" value="SPC76187.1"/>
    <property type="molecule type" value="Genomic_DNA"/>
</dbReference>